<dbReference type="GO" id="GO:0005096">
    <property type="term" value="F:GTPase activator activity"/>
    <property type="evidence" value="ECO:0007669"/>
    <property type="project" value="TreeGrafter"/>
</dbReference>
<dbReference type="InterPro" id="IPR050302">
    <property type="entry name" value="Rab_GAP_TBC_domain"/>
</dbReference>
<proteinExistence type="predicted"/>
<dbReference type="InterPro" id="IPR035969">
    <property type="entry name" value="Rab-GAP_TBC_sf"/>
</dbReference>
<dbReference type="Gene3D" id="1.10.472.80">
    <property type="entry name" value="Ypt/Rab-GAP domain of gyp1p, domain 3"/>
    <property type="match status" value="1"/>
</dbReference>
<evidence type="ECO:0000259" key="1">
    <source>
        <dbReference type="PROSITE" id="PS50086"/>
    </source>
</evidence>
<dbReference type="Proteomes" id="UP000242991">
    <property type="component" value="Chromosome 6"/>
</dbReference>
<dbReference type="SUPFAM" id="SSF47923">
    <property type="entry name" value="Ypt/Rab-GAP domain of gyp1p"/>
    <property type="match status" value="2"/>
</dbReference>
<dbReference type="AlphaFoldDB" id="A0A7G2HJF7"/>
<dbReference type="Gene3D" id="1.10.10.750">
    <property type="entry name" value="Ypt/Rab-GAP domain of gyp1p, domain 1"/>
    <property type="match status" value="1"/>
</dbReference>
<name>A0A7G2HJF7_CRYPV</name>
<dbReference type="SMART" id="SM00164">
    <property type="entry name" value="TBC"/>
    <property type="match status" value="1"/>
</dbReference>
<sequence>MCSFGRQRHFVNTGIEICNNTASFCPPFPRSFQMRGAHAIKMVGLLHLHMSSFVSTSSSRCQTEENELEQAIRECKELLQDSPQLLYEHSYKKWNRMINKGLDYFVKEHPKTLRRRLARGVPQDFRWKIWNSLLQISSLDDEDKINEKVSQSLRNSNFFLEIFNINDQNSPNFQSPTINFIYCNYYDYAAKFLNKYSPLISIDVPRTFPELNIFRDQASQECLFRVLNATANHIPDVGYCQGMNFIAALLLITSNFDQERSFYSLILILETYGLSGFYKDQFPLLTKYIQAFDTMFQTNIPKLWKHFQDEGIFDPVYLHPWFLTLFVSTLPLKTVVIIWDYLLANGLQSLISIAIALLKTLESSLIGQSMENIIQFFKSLRISVGINDVTCARMLLSKAKNIHISEEILATFKV</sequence>
<evidence type="ECO:0000313" key="3">
    <source>
        <dbReference type="Proteomes" id="UP000242991"/>
    </source>
</evidence>
<reference evidence="2 3" key="1">
    <citation type="journal article" date="2003" name="Genome Res.">
        <title>Integrated mapping, chromosomal sequencing and sequence analysis of Cryptosporidium parvum.</title>
        <authorList>
            <person name="Bankier A.T."/>
            <person name="Spriggs H.F."/>
            <person name="Fartmann B."/>
            <person name="Konfortov B.A."/>
            <person name="Madera M."/>
            <person name="Vogel C."/>
            <person name="Teichmann S.A."/>
            <person name="Ivens A."/>
            <person name="Dear P.H."/>
        </authorList>
    </citation>
    <scope>NUCLEOTIDE SEQUENCE [LARGE SCALE GENOMIC DNA]</scope>
    <source>
        <strain evidence="2 3">Iowa</strain>
    </source>
</reference>
<accession>A0A7G2HJF7</accession>
<organism evidence="2 3">
    <name type="scientific">Cryptosporidium parvum</name>
    <dbReference type="NCBI Taxonomy" id="5807"/>
    <lineage>
        <taxon>Eukaryota</taxon>
        <taxon>Sar</taxon>
        <taxon>Alveolata</taxon>
        <taxon>Apicomplexa</taxon>
        <taxon>Conoidasida</taxon>
        <taxon>Coccidia</taxon>
        <taxon>Eucoccidiorida</taxon>
        <taxon>Eimeriorina</taxon>
        <taxon>Cryptosporidiidae</taxon>
        <taxon>Cryptosporidium</taxon>
    </lineage>
</organism>
<dbReference type="PANTHER" id="PTHR47219">
    <property type="entry name" value="RAB GTPASE-ACTIVATING PROTEIN 1-LIKE"/>
    <property type="match status" value="1"/>
</dbReference>
<dbReference type="EMBL" id="BX538352">
    <property type="protein sequence ID" value="CAD98463.1"/>
    <property type="molecule type" value="Genomic_DNA"/>
</dbReference>
<dbReference type="GO" id="GO:0031267">
    <property type="term" value="F:small GTPase binding"/>
    <property type="evidence" value="ECO:0007669"/>
    <property type="project" value="TreeGrafter"/>
</dbReference>
<dbReference type="Gene3D" id="1.10.8.270">
    <property type="entry name" value="putative rabgap domain of human tbc1 domain family member 14 like domains"/>
    <property type="match status" value="1"/>
</dbReference>
<dbReference type="PANTHER" id="PTHR47219:SF9">
    <property type="entry name" value="GTPASE ACTIVATING PROTEIN AND CENTROSOME-ASSOCIATED, ISOFORM B"/>
    <property type="match status" value="1"/>
</dbReference>
<gene>
    <name evidence="2" type="ORF">1MB.600</name>
</gene>
<dbReference type="PROSITE" id="PS50086">
    <property type="entry name" value="TBC_RABGAP"/>
    <property type="match status" value="1"/>
</dbReference>
<feature type="domain" description="Rab-GAP TBC" evidence="1">
    <location>
        <begin position="120"/>
        <end position="346"/>
    </location>
</feature>
<evidence type="ECO:0000313" key="2">
    <source>
        <dbReference type="EMBL" id="CAD98463.1"/>
    </source>
</evidence>
<protein>
    <submittedName>
        <fullName evidence="2">GTPase activator protein, possible</fullName>
    </submittedName>
</protein>
<dbReference type="VEuPathDB" id="CryptoDB:CPATCC_0015840"/>
<dbReference type="InterPro" id="IPR000195">
    <property type="entry name" value="Rab-GAP-TBC_dom"/>
</dbReference>
<dbReference type="Pfam" id="PF00566">
    <property type="entry name" value="RabGAP-TBC"/>
    <property type="match status" value="1"/>
</dbReference>